<keyword evidence="3" id="KW-1185">Reference proteome</keyword>
<accession>A0A4Y6PP92</accession>
<organism evidence="2 3">
    <name type="scientific">Persicimonas caeni</name>
    <dbReference type="NCBI Taxonomy" id="2292766"/>
    <lineage>
        <taxon>Bacteria</taxon>
        <taxon>Deltaproteobacteria</taxon>
        <taxon>Bradymonadales</taxon>
        <taxon>Bradymonadaceae</taxon>
        <taxon>Persicimonas</taxon>
    </lineage>
</organism>
<feature type="region of interest" description="Disordered" evidence="1">
    <location>
        <begin position="218"/>
        <end position="252"/>
    </location>
</feature>
<sequence length="252" mass="27417">MSTRQSDRDLINAAQEAQQNLERVPLDGHAQDLMVIALALFAQVEADMTEVVEKVDAESVEASESHVALTEAESAADAGYGDVYDTLVLTHRHRRLGRRDRSATHMQALERYLDGNSASDFKGRARADKVTIMKKALDYVDEYTNDGLVPAEVIDDAVQAHQAFRDAYDTWRAEGADVTDARNIADTVRPAARAKYTSAREVAQAALRLSGTERPISDYCPSLSEIKGGSPAPTDTDADPAPADDVDEPVEA</sequence>
<dbReference type="Proteomes" id="UP000315995">
    <property type="component" value="Chromosome"/>
</dbReference>
<evidence type="ECO:0000313" key="2">
    <source>
        <dbReference type="EMBL" id="QDG49615.1"/>
    </source>
</evidence>
<feature type="compositionally biased region" description="Acidic residues" evidence="1">
    <location>
        <begin position="236"/>
        <end position="252"/>
    </location>
</feature>
<protein>
    <submittedName>
        <fullName evidence="2">Uncharacterized protein</fullName>
    </submittedName>
</protein>
<proteinExistence type="predicted"/>
<evidence type="ECO:0000256" key="1">
    <source>
        <dbReference type="SAM" id="MobiDB-lite"/>
    </source>
</evidence>
<gene>
    <name evidence="2" type="ORF">FIV42_02325</name>
</gene>
<name>A0A4Y6PP92_PERCE</name>
<accession>A0A5B8Y496</accession>
<evidence type="ECO:0000313" key="3">
    <source>
        <dbReference type="Proteomes" id="UP000315995"/>
    </source>
</evidence>
<dbReference type="RefSeq" id="WP_141196112.1">
    <property type="nucleotide sequence ID" value="NZ_CP041186.1"/>
</dbReference>
<dbReference type="EMBL" id="CP041186">
    <property type="protein sequence ID" value="QDG49615.1"/>
    <property type="molecule type" value="Genomic_DNA"/>
</dbReference>
<reference evidence="2 3" key="1">
    <citation type="submission" date="2019-06" db="EMBL/GenBank/DDBJ databases">
        <title>Persicimonas caeni gen. nov., sp. nov., a predatory bacterium isolated from solar saltern.</title>
        <authorList>
            <person name="Wang S."/>
        </authorList>
    </citation>
    <scope>NUCLEOTIDE SEQUENCE [LARGE SCALE GENOMIC DNA]</scope>
    <source>
        <strain evidence="2 3">YN101</strain>
    </source>
</reference>
<dbReference type="AlphaFoldDB" id="A0A4Y6PP92"/>